<dbReference type="PANTHER" id="PTHR43584">
    <property type="entry name" value="NUCLEOTIDYL TRANSFERASE"/>
    <property type="match status" value="1"/>
</dbReference>
<dbReference type="InterPro" id="IPR054790">
    <property type="entry name" value="MurU"/>
</dbReference>
<dbReference type="RefSeq" id="WP_094159607.1">
    <property type="nucleotide sequence ID" value="NZ_LT592170.1"/>
</dbReference>
<feature type="domain" description="Nucleotidyl transferase" evidence="3">
    <location>
        <begin position="3"/>
        <end position="162"/>
    </location>
</feature>
<evidence type="ECO:0000259" key="3">
    <source>
        <dbReference type="Pfam" id="PF00483"/>
    </source>
</evidence>
<dbReference type="InterPro" id="IPR029044">
    <property type="entry name" value="Nucleotide-diphossugar_trans"/>
</dbReference>
<gene>
    <name evidence="4" type="ORF">THIARS_50506</name>
</gene>
<proteinExistence type="predicted"/>
<evidence type="ECO:0000313" key="4">
    <source>
        <dbReference type="EMBL" id="SBP87258.1"/>
    </source>
</evidence>
<keyword evidence="1 4" id="KW-0808">Transferase</keyword>
<dbReference type="InterPro" id="IPR050065">
    <property type="entry name" value="GlmU-like"/>
</dbReference>
<dbReference type="EC" id="2.7.7.13" evidence="4"/>
<dbReference type="NCBIfam" id="NF045761">
    <property type="entry name" value="NAMPUrTaseMurU"/>
    <property type="match status" value="1"/>
</dbReference>
<keyword evidence="5" id="KW-1185">Reference proteome</keyword>
<name>A0A238D1U8_THIDL</name>
<dbReference type="CDD" id="cd06422">
    <property type="entry name" value="NTP_transferase_like_1"/>
    <property type="match status" value="1"/>
</dbReference>
<dbReference type="Proteomes" id="UP000214566">
    <property type="component" value="Unassembled WGS sequence"/>
</dbReference>
<dbReference type="Gene3D" id="3.90.550.10">
    <property type="entry name" value="Spore Coat Polysaccharide Biosynthesis Protein SpsA, Chain A"/>
    <property type="match status" value="1"/>
</dbReference>
<sequence length="248" mass="26317">MRALILAAGRGQRMRPLTDHTPKPLLQLAGKPIIVWQIERLREAGIVELVINLGWLGSSIPAVLGDGSGLGVRIAYSAEPQEAYETGGGIATALPLLSAGERAPFAVVSGDIYTGFDYARLHQAAARIAAEPQATSAHFVLTDNPAHHPGGDMALDAAGRVRRAGALLNYGNIGVFHPDLFVSQPARQAWKLFPWMYGEVDAGRVSGEHFRGPWHNLGTPEQLAALDASLRAPGPVCANSSSAPRAQK</sequence>
<evidence type="ECO:0000256" key="1">
    <source>
        <dbReference type="ARBA" id="ARBA00022679"/>
    </source>
</evidence>
<protein>
    <submittedName>
        <fullName evidence="4">Putative nucleotidyl transferase</fullName>
        <ecNumber evidence="4">2.7.7.13</ecNumber>
    </submittedName>
</protein>
<dbReference type="AlphaFoldDB" id="A0A238D1U8"/>
<evidence type="ECO:0000313" key="5">
    <source>
        <dbReference type="Proteomes" id="UP000214566"/>
    </source>
</evidence>
<dbReference type="Pfam" id="PF00483">
    <property type="entry name" value="NTP_transferase"/>
    <property type="match status" value="1"/>
</dbReference>
<dbReference type="OrthoDB" id="9788272at2"/>
<dbReference type="EMBL" id="FLMQ01000045">
    <property type="protein sequence ID" value="SBP87258.1"/>
    <property type="molecule type" value="Genomic_DNA"/>
</dbReference>
<keyword evidence="2 4" id="KW-0548">Nucleotidyltransferase</keyword>
<reference evidence="4 5" key="1">
    <citation type="submission" date="2016-06" db="EMBL/GenBank/DDBJ databases">
        <authorList>
            <person name="Kjaerup R.B."/>
            <person name="Dalgaard T.S."/>
            <person name="Juul-Madsen H.R."/>
        </authorList>
    </citation>
    <scope>NUCLEOTIDE SEQUENCE [LARGE SCALE GENOMIC DNA]</scope>
    <source>
        <strain evidence="4 5">DSM 16361</strain>
    </source>
</reference>
<dbReference type="SUPFAM" id="SSF53448">
    <property type="entry name" value="Nucleotide-diphospho-sugar transferases"/>
    <property type="match status" value="1"/>
</dbReference>
<dbReference type="InterPro" id="IPR005835">
    <property type="entry name" value="NTP_transferase_dom"/>
</dbReference>
<dbReference type="GO" id="GO:0004475">
    <property type="term" value="F:mannose-1-phosphate guanylyltransferase (GTP) activity"/>
    <property type="evidence" value="ECO:0007669"/>
    <property type="project" value="UniProtKB-EC"/>
</dbReference>
<accession>A0A238D1U8</accession>
<evidence type="ECO:0000256" key="2">
    <source>
        <dbReference type="ARBA" id="ARBA00022695"/>
    </source>
</evidence>
<organism evidence="4 5">
    <name type="scientific">Thiomonas delicata</name>
    <name type="common">Thiomonas cuprina</name>
    <dbReference type="NCBI Taxonomy" id="364030"/>
    <lineage>
        <taxon>Bacteria</taxon>
        <taxon>Pseudomonadati</taxon>
        <taxon>Pseudomonadota</taxon>
        <taxon>Betaproteobacteria</taxon>
        <taxon>Burkholderiales</taxon>
        <taxon>Thiomonas</taxon>
    </lineage>
</organism>
<dbReference type="PANTHER" id="PTHR43584:SF8">
    <property type="entry name" value="N-ACETYLMURAMATE ALPHA-1-PHOSPHATE URIDYLYLTRANSFERASE"/>
    <property type="match status" value="1"/>
</dbReference>